<feature type="transmembrane region" description="Helical" evidence="2">
    <location>
        <begin position="664"/>
        <end position="683"/>
    </location>
</feature>
<evidence type="ECO:0000259" key="4">
    <source>
        <dbReference type="Pfam" id="PF17517"/>
    </source>
</evidence>
<keyword evidence="3" id="KW-0732">Signal</keyword>
<name>A0AAN9BTJ9_9CAEN</name>
<evidence type="ECO:0000313" key="6">
    <source>
        <dbReference type="Proteomes" id="UP001374579"/>
    </source>
</evidence>
<feature type="compositionally biased region" description="Polar residues" evidence="1">
    <location>
        <begin position="475"/>
        <end position="540"/>
    </location>
</feature>
<evidence type="ECO:0000256" key="1">
    <source>
        <dbReference type="SAM" id="MobiDB-lite"/>
    </source>
</evidence>
<dbReference type="AlphaFoldDB" id="A0AAN9BTJ9"/>
<accession>A0AAN9BTJ9</accession>
<evidence type="ECO:0000256" key="2">
    <source>
        <dbReference type="SAM" id="Phobius"/>
    </source>
</evidence>
<feature type="signal peptide" evidence="3">
    <location>
        <begin position="1"/>
        <end position="29"/>
    </location>
</feature>
<dbReference type="Pfam" id="PF17517">
    <property type="entry name" value="IgGFc_binding"/>
    <property type="match status" value="1"/>
</dbReference>
<protein>
    <recommendedName>
        <fullName evidence="4">IgGFc-binding protein N-terminal domain-containing protein</fullName>
    </recommendedName>
</protein>
<sequence>MLTVVFDMAERVFTLVFLLLLSHAAGREAALGKDFYFAVMQFQPSTFDSSKYSLKMTVSNPTKLNLEAKVQYFIPGQNTDTSAIISMDTATFDLASDLILQGADKHSKYVHVTTDQQAIVQVHVEYNSTDLLTSSSFSVLPRPSLTEDYIVATHCVIGNCILLVTSVEYNEPLEKVTVTLRVSPENAHATYRGANYSDGDVIVETDLGEGKSMQVICGQCDLTGSYVESRRDVAVFAGGDLTKLSGQTRGDLVMDQMMPKESIGRKYVLGTSLETGLGEITKIVPLKNGTSFSYKGLCYTASMDRQVFYFKRRSSEIVEILADDKVLVAQFMNTASQDMVLNLPVPVHQWATSYWVYTPPVDTWADHADSVYISVISDPGTADHLEIVPSDGSTKLNTTLTSAYELTTVVLQHGTGLLREVKCTHPDCLPFSALLVHSKTGRVSSITLRNSIPNFVPNAQDADEVTAACSDDLTTSAATSQGDSSVPSTVNTEVSSNRNAFLSSTEAGATHTSEIDNTSQRSSDIITTTGDVITPRTTAAGSDVGNVSKGDPSSITTTSVNKQTSEREVMTSPNLANVSKVNDIGTTDANKPDSSSLSTGETKPSCCQCVHIVANNSLSPEEVEHLDKESKTEINVELLIDKKTLSKYIRTKQSAKDERKSSQAIGTTMGIVIFSSFFAFIFFSDLARLFSCLGECKRRFADKGRQKDRQSCQP</sequence>
<feature type="region of interest" description="Disordered" evidence="1">
    <location>
        <begin position="475"/>
        <end position="602"/>
    </location>
</feature>
<dbReference type="EMBL" id="JBAMIC010000002">
    <property type="protein sequence ID" value="KAK7111312.1"/>
    <property type="molecule type" value="Genomic_DNA"/>
</dbReference>
<proteinExistence type="predicted"/>
<dbReference type="InterPro" id="IPR035234">
    <property type="entry name" value="IgGFc-bd_N"/>
</dbReference>
<feature type="compositionally biased region" description="Polar residues" evidence="1">
    <location>
        <begin position="571"/>
        <end position="602"/>
    </location>
</feature>
<feature type="compositionally biased region" description="Polar residues" evidence="1">
    <location>
        <begin position="551"/>
        <end position="563"/>
    </location>
</feature>
<dbReference type="Proteomes" id="UP001374579">
    <property type="component" value="Unassembled WGS sequence"/>
</dbReference>
<reference evidence="5 6" key="1">
    <citation type="submission" date="2024-02" db="EMBL/GenBank/DDBJ databases">
        <title>Chromosome-scale genome assembly of the rough periwinkle Littorina saxatilis.</title>
        <authorList>
            <person name="De Jode A."/>
            <person name="Faria R."/>
            <person name="Formenti G."/>
            <person name="Sims Y."/>
            <person name="Smith T.P."/>
            <person name="Tracey A."/>
            <person name="Wood J.M.D."/>
            <person name="Zagrodzka Z.B."/>
            <person name="Johannesson K."/>
            <person name="Butlin R.K."/>
            <person name="Leder E.H."/>
        </authorList>
    </citation>
    <scope>NUCLEOTIDE SEQUENCE [LARGE SCALE GENOMIC DNA]</scope>
    <source>
        <strain evidence="5">Snail1</strain>
        <tissue evidence="5">Muscle</tissue>
    </source>
</reference>
<feature type="domain" description="IgGFc-binding protein N-terminal" evidence="4">
    <location>
        <begin position="137"/>
        <end position="411"/>
    </location>
</feature>
<comment type="caution">
    <text evidence="5">The sequence shown here is derived from an EMBL/GenBank/DDBJ whole genome shotgun (WGS) entry which is preliminary data.</text>
</comment>
<keyword evidence="2" id="KW-1133">Transmembrane helix</keyword>
<gene>
    <name evidence="5" type="ORF">V1264_010969</name>
</gene>
<organism evidence="5 6">
    <name type="scientific">Littorina saxatilis</name>
    <dbReference type="NCBI Taxonomy" id="31220"/>
    <lineage>
        <taxon>Eukaryota</taxon>
        <taxon>Metazoa</taxon>
        <taxon>Spiralia</taxon>
        <taxon>Lophotrochozoa</taxon>
        <taxon>Mollusca</taxon>
        <taxon>Gastropoda</taxon>
        <taxon>Caenogastropoda</taxon>
        <taxon>Littorinimorpha</taxon>
        <taxon>Littorinoidea</taxon>
        <taxon>Littorinidae</taxon>
        <taxon>Littorina</taxon>
    </lineage>
</organism>
<feature type="chain" id="PRO_5042863075" description="IgGFc-binding protein N-terminal domain-containing protein" evidence="3">
    <location>
        <begin position="30"/>
        <end position="714"/>
    </location>
</feature>
<keyword evidence="2" id="KW-0472">Membrane</keyword>
<evidence type="ECO:0000256" key="3">
    <source>
        <dbReference type="SAM" id="SignalP"/>
    </source>
</evidence>
<keyword evidence="2" id="KW-0812">Transmembrane</keyword>
<evidence type="ECO:0000313" key="5">
    <source>
        <dbReference type="EMBL" id="KAK7111312.1"/>
    </source>
</evidence>
<keyword evidence="6" id="KW-1185">Reference proteome</keyword>